<keyword evidence="1 3" id="KW-0963">Cytoplasm</keyword>
<sequence length="109" mass="11968">MPAMQRISLEQARNLMAARDAVVADIRDPQSFAAGHMLGAVMLNNANLHDFVLNTDTQRPVIVVCYHGVSSQGAAQYLAEQGFNEVYSMDGGFTAWAQDYPEQVATQYT</sequence>
<evidence type="ECO:0000256" key="1">
    <source>
        <dbReference type="ARBA" id="ARBA00022490"/>
    </source>
</evidence>
<evidence type="ECO:0000313" key="7">
    <source>
        <dbReference type="Proteomes" id="UP000249203"/>
    </source>
</evidence>
<keyword evidence="8" id="KW-1185">Reference proteome</keyword>
<dbReference type="NCBIfam" id="NF001195">
    <property type="entry name" value="PRK00162.1"/>
    <property type="match status" value="1"/>
</dbReference>
<dbReference type="GO" id="GO:0005737">
    <property type="term" value="C:cytoplasm"/>
    <property type="evidence" value="ECO:0007669"/>
    <property type="project" value="UniProtKB-SubCell"/>
</dbReference>
<comment type="subcellular location">
    <subcellularLocation>
        <location evidence="3">Cytoplasm</location>
    </subcellularLocation>
</comment>
<evidence type="ECO:0000256" key="2">
    <source>
        <dbReference type="ARBA" id="ARBA00022679"/>
    </source>
</evidence>
<dbReference type="CDD" id="cd01444">
    <property type="entry name" value="GlpE_ST"/>
    <property type="match status" value="1"/>
</dbReference>
<feature type="active site" description="Cysteine persulfide intermediate" evidence="3">
    <location>
        <position position="65"/>
    </location>
</feature>
<dbReference type="RefSeq" id="WP_111568767.1">
    <property type="nucleotide sequence ID" value="NZ_PIPK01000002.1"/>
</dbReference>
<dbReference type="InterPro" id="IPR023695">
    <property type="entry name" value="Thiosulf_sulfurTrfase"/>
</dbReference>
<dbReference type="SMART" id="SM00450">
    <property type="entry name" value="RHOD"/>
    <property type="match status" value="1"/>
</dbReference>
<evidence type="ECO:0000259" key="4">
    <source>
        <dbReference type="PROSITE" id="PS50206"/>
    </source>
</evidence>
<comment type="function">
    <text evidence="3">Transferase that catalyzes the transfer of sulfur from thiosulfate to thiophilic acceptors such as cyanide or dithiols. May function in a CysM-independent thiosulfate assimilation pathway by catalyzing the conversion of thiosulfate to sulfite, which can then be used for L-cysteine biosynthesis.</text>
</comment>
<evidence type="ECO:0000313" key="5">
    <source>
        <dbReference type="EMBL" id="RAJ99157.1"/>
    </source>
</evidence>
<comment type="caution">
    <text evidence="5">The sequence shown here is derived from an EMBL/GenBank/DDBJ whole genome shotgun (WGS) entry which is preliminary data.</text>
</comment>
<keyword evidence="2 3" id="KW-0808">Transferase</keyword>
<dbReference type="OrthoDB" id="9811849at2"/>
<dbReference type="SUPFAM" id="SSF52821">
    <property type="entry name" value="Rhodanese/Cell cycle control phosphatase"/>
    <property type="match status" value="1"/>
</dbReference>
<evidence type="ECO:0000256" key="3">
    <source>
        <dbReference type="HAMAP-Rule" id="MF_01009"/>
    </source>
</evidence>
<dbReference type="Proteomes" id="UP000249203">
    <property type="component" value="Unassembled WGS sequence"/>
</dbReference>
<dbReference type="InterPro" id="IPR050229">
    <property type="entry name" value="GlpE_sulfurtransferase"/>
</dbReference>
<dbReference type="PANTHER" id="PTHR43031:SF6">
    <property type="entry name" value="THIOSULFATE SULFURTRANSFERASE GLPE"/>
    <property type="match status" value="1"/>
</dbReference>
<comment type="catalytic activity">
    <reaction evidence="3">
        <text>thiosulfate + [thioredoxin]-dithiol = [thioredoxin]-disulfide + hydrogen sulfide + sulfite + 2 H(+)</text>
        <dbReference type="Rhea" id="RHEA:83859"/>
        <dbReference type="Rhea" id="RHEA-COMP:10698"/>
        <dbReference type="Rhea" id="RHEA-COMP:10700"/>
        <dbReference type="ChEBI" id="CHEBI:15378"/>
        <dbReference type="ChEBI" id="CHEBI:17359"/>
        <dbReference type="ChEBI" id="CHEBI:29919"/>
        <dbReference type="ChEBI" id="CHEBI:29950"/>
        <dbReference type="ChEBI" id="CHEBI:33542"/>
        <dbReference type="ChEBI" id="CHEBI:50058"/>
    </reaction>
</comment>
<dbReference type="InterPro" id="IPR001763">
    <property type="entry name" value="Rhodanese-like_dom"/>
</dbReference>
<dbReference type="AlphaFoldDB" id="A0A327WZY2"/>
<feature type="domain" description="Rhodanese" evidence="4">
    <location>
        <begin position="17"/>
        <end position="105"/>
    </location>
</feature>
<dbReference type="Pfam" id="PF00581">
    <property type="entry name" value="Rhodanese"/>
    <property type="match status" value="1"/>
</dbReference>
<reference evidence="5 7" key="2">
    <citation type="submission" date="2018-06" db="EMBL/GenBank/DDBJ databases">
        <title>Genomic Encyclopedia of Type Strains, Phase III (KMG-III): the genomes of soil and plant-associated and newly described type strains.</title>
        <authorList>
            <person name="Whitman W."/>
        </authorList>
    </citation>
    <scope>NUCLEOTIDE SEQUENCE [LARGE SCALE GENOMIC DNA]</scope>
    <source>
        <strain evidence="5 7">CGMCC 1.15366</strain>
    </source>
</reference>
<gene>
    <name evidence="3" type="primary">glpE</name>
    <name evidence="5" type="ORF">B0I24_103151</name>
    <name evidence="6" type="ORF">CWE07_03495</name>
</gene>
<comment type="similarity">
    <text evidence="3">Belongs to the GlpE family.</text>
</comment>
<dbReference type="GO" id="GO:0004792">
    <property type="term" value="F:thiosulfate-cyanide sulfurtransferase activity"/>
    <property type="evidence" value="ECO:0007669"/>
    <property type="project" value="UniProtKB-UniRule"/>
</dbReference>
<comment type="catalytic activity">
    <reaction evidence="3">
        <text>thiosulfate + hydrogen cyanide = thiocyanate + sulfite + 2 H(+)</text>
        <dbReference type="Rhea" id="RHEA:16881"/>
        <dbReference type="ChEBI" id="CHEBI:15378"/>
        <dbReference type="ChEBI" id="CHEBI:17359"/>
        <dbReference type="ChEBI" id="CHEBI:18022"/>
        <dbReference type="ChEBI" id="CHEBI:18407"/>
        <dbReference type="ChEBI" id="CHEBI:33542"/>
        <dbReference type="EC" id="2.8.1.1"/>
    </reaction>
</comment>
<dbReference type="PANTHER" id="PTHR43031">
    <property type="entry name" value="FAD-DEPENDENT OXIDOREDUCTASE"/>
    <property type="match status" value="1"/>
</dbReference>
<dbReference type="Proteomes" id="UP000287865">
    <property type="component" value="Unassembled WGS sequence"/>
</dbReference>
<evidence type="ECO:0000313" key="8">
    <source>
        <dbReference type="Proteomes" id="UP000287865"/>
    </source>
</evidence>
<dbReference type="Gene3D" id="3.40.250.10">
    <property type="entry name" value="Rhodanese-like domain"/>
    <property type="match status" value="1"/>
</dbReference>
<proteinExistence type="inferred from homology"/>
<dbReference type="EC" id="2.8.1.1" evidence="3"/>
<protein>
    <recommendedName>
        <fullName evidence="3">Thiosulfate sulfurtransferase GlpE</fullName>
        <ecNumber evidence="3">2.8.1.1</ecNumber>
    </recommendedName>
</protein>
<dbReference type="EMBL" id="PIPK01000002">
    <property type="protein sequence ID" value="RUO27693.1"/>
    <property type="molecule type" value="Genomic_DNA"/>
</dbReference>
<dbReference type="HAMAP" id="MF_01009">
    <property type="entry name" value="Thiosulf_sulfurtr"/>
    <property type="match status" value="1"/>
</dbReference>
<name>A0A327WZY2_9GAMM</name>
<reference evidence="6 8" key="1">
    <citation type="journal article" date="2018" name="Front. Microbiol.">
        <title>Genome-Based Analysis Reveals the Taxonomy and Diversity of the Family Idiomarinaceae.</title>
        <authorList>
            <person name="Liu Y."/>
            <person name="Lai Q."/>
            <person name="Shao Z."/>
        </authorList>
    </citation>
    <scope>NUCLEOTIDE SEQUENCE [LARGE SCALE GENOMIC DNA]</scope>
    <source>
        <strain evidence="6 8">CF12-14</strain>
    </source>
</reference>
<dbReference type="PROSITE" id="PS50206">
    <property type="entry name" value="RHODANESE_3"/>
    <property type="match status" value="1"/>
</dbReference>
<organism evidence="5 7">
    <name type="scientific">Aliidiomarina maris</name>
    <dbReference type="NCBI Taxonomy" id="531312"/>
    <lineage>
        <taxon>Bacteria</taxon>
        <taxon>Pseudomonadati</taxon>
        <taxon>Pseudomonadota</taxon>
        <taxon>Gammaproteobacteria</taxon>
        <taxon>Alteromonadales</taxon>
        <taxon>Idiomarinaceae</taxon>
        <taxon>Aliidiomarina</taxon>
    </lineage>
</organism>
<evidence type="ECO:0000313" key="6">
    <source>
        <dbReference type="EMBL" id="RUO27693.1"/>
    </source>
</evidence>
<accession>A0A327WZY2</accession>
<dbReference type="EMBL" id="QLMD01000003">
    <property type="protein sequence ID" value="RAJ99157.1"/>
    <property type="molecule type" value="Genomic_DNA"/>
</dbReference>
<dbReference type="InterPro" id="IPR036873">
    <property type="entry name" value="Rhodanese-like_dom_sf"/>
</dbReference>